<proteinExistence type="predicted"/>
<keyword evidence="1" id="KW-0812">Transmembrane</keyword>
<feature type="transmembrane region" description="Helical" evidence="1">
    <location>
        <begin position="58"/>
        <end position="79"/>
    </location>
</feature>
<feature type="transmembrane region" description="Helical" evidence="1">
    <location>
        <begin position="28"/>
        <end position="46"/>
    </location>
</feature>
<organism evidence="2 3">
    <name type="scientific">Streptomyces griseus</name>
    <dbReference type="NCBI Taxonomy" id="1911"/>
    <lineage>
        <taxon>Bacteria</taxon>
        <taxon>Bacillati</taxon>
        <taxon>Actinomycetota</taxon>
        <taxon>Actinomycetes</taxon>
        <taxon>Kitasatosporales</taxon>
        <taxon>Streptomycetaceae</taxon>
        <taxon>Streptomyces</taxon>
    </lineage>
</organism>
<feature type="transmembrane region" description="Helical" evidence="1">
    <location>
        <begin position="100"/>
        <end position="131"/>
    </location>
</feature>
<feature type="transmembrane region" description="Helical" evidence="1">
    <location>
        <begin position="245"/>
        <end position="267"/>
    </location>
</feature>
<keyword evidence="1" id="KW-0472">Membrane</keyword>
<keyword evidence="1" id="KW-1133">Transmembrane helix</keyword>
<protein>
    <submittedName>
        <fullName evidence="2">Putative integral membrane protein</fullName>
    </submittedName>
</protein>
<sequence>MSGRGRGVTFAGVVAGEWGKLTGLRSTWWAALVSVVVSGALTYVSAEASSGDPGYEPLGDLTAGLVLTQLGPLVLGVLVGTGEFSTGGFRSAFVAVPRRWLVPAAQAVAVAGFALPLAVGCVAAAVLAVFPAASSRGLPVDLGGGSVPWELAGMVVFLTGLALFGFAVGALVRRVVPALVAVCCLTLVLPVVLTLAVESGGAAFAGEVTPQERAANTVMTLLPSGAGGLLVMPSDALPVAGGPDLGAVGGGLVFAAWALVPFGAAVVRLRLRDVT</sequence>
<evidence type="ECO:0000256" key="1">
    <source>
        <dbReference type="SAM" id="Phobius"/>
    </source>
</evidence>
<gene>
    <name evidence="2" type="ORF">NCTC7807_04963</name>
</gene>
<dbReference type="EMBL" id="UHID01000008">
    <property type="protein sequence ID" value="SUP61805.1"/>
    <property type="molecule type" value="Genomic_DNA"/>
</dbReference>
<dbReference type="AlphaFoldDB" id="A0A380P9M9"/>
<reference evidence="2 3" key="1">
    <citation type="submission" date="2018-06" db="EMBL/GenBank/DDBJ databases">
        <authorList>
            <consortium name="Pathogen Informatics"/>
            <person name="Doyle S."/>
        </authorList>
    </citation>
    <scope>NUCLEOTIDE SEQUENCE [LARGE SCALE GENOMIC DNA]</scope>
    <source>
        <strain evidence="2 3">NCTC7807</strain>
    </source>
</reference>
<evidence type="ECO:0000313" key="2">
    <source>
        <dbReference type="EMBL" id="SUP61805.1"/>
    </source>
</evidence>
<evidence type="ECO:0000313" key="3">
    <source>
        <dbReference type="Proteomes" id="UP000254150"/>
    </source>
</evidence>
<accession>A0A380P9M9</accession>
<feature type="transmembrane region" description="Helical" evidence="1">
    <location>
        <begin position="151"/>
        <end position="172"/>
    </location>
</feature>
<feature type="transmembrane region" description="Helical" evidence="1">
    <location>
        <begin position="179"/>
        <end position="197"/>
    </location>
</feature>
<name>A0A380P9M9_STRGR</name>
<dbReference type="Proteomes" id="UP000254150">
    <property type="component" value="Unassembled WGS sequence"/>
</dbReference>